<dbReference type="InterPro" id="IPR002316">
    <property type="entry name" value="Pro-tRNA-ligase_IIa"/>
</dbReference>
<feature type="region of interest" description="Disordered" evidence="11">
    <location>
        <begin position="566"/>
        <end position="598"/>
    </location>
</feature>
<dbReference type="CDD" id="cd07067">
    <property type="entry name" value="HP_PGM_like"/>
    <property type="match status" value="1"/>
</dbReference>
<dbReference type="InterPro" id="IPR029033">
    <property type="entry name" value="His_PPase_superfam"/>
</dbReference>
<dbReference type="SUPFAM" id="SSF52954">
    <property type="entry name" value="Class II aaRS ABD-related"/>
    <property type="match status" value="1"/>
</dbReference>
<dbReference type="InterPro" id="IPR050062">
    <property type="entry name" value="Pro-tRNA_synthetase"/>
</dbReference>
<dbReference type="InterPro" id="IPR006195">
    <property type="entry name" value="aa-tRNA-synth_II"/>
</dbReference>
<dbReference type="PRINTS" id="PR01046">
    <property type="entry name" value="TRNASYNTHPRO"/>
</dbReference>
<evidence type="ECO:0000256" key="10">
    <source>
        <dbReference type="PIRSR" id="PIRSR613078-2"/>
    </source>
</evidence>
<evidence type="ECO:0000256" key="3">
    <source>
        <dbReference type="ARBA" id="ARBA00022741"/>
    </source>
</evidence>
<dbReference type="Pfam" id="PF03129">
    <property type="entry name" value="HGTP_anticodon"/>
    <property type="match status" value="1"/>
</dbReference>
<organism evidence="13 14">
    <name type="scientific">Tigriopus californicus</name>
    <name type="common">Marine copepod</name>
    <dbReference type="NCBI Taxonomy" id="6832"/>
    <lineage>
        <taxon>Eukaryota</taxon>
        <taxon>Metazoa</taxon>
        <taxon>Ecdysozoa</taxon>
        <taxon>Arthropoda</taxon>
        <taxon>Crustacea</taxon>
        <taxon>Multicrustacea</taxon>
        <taxon>Hexanauplia</taxon>
        <taxon>Copepoda</taxon>
        <taxon>Harpacticoida</taxon>
        <taxon>Harpacticidae</taxon>
        <taxon>Tigriopus</taxon>
    </lineage>
</organism>
<dbReference type="EC" id="6.1.1.15" evidence="1"/>
<dbReference type="Gene3D" id="3.30.930.10">
    <property type="entry name" value="Bira Bifunctional Protein, Domain 2"/>
    <property type="match status" value="1"/>
</dbReference>
<dbReference type="GO" id="GO:0006433">
    <property type="term" value="P:prolyl-tRNA aminoacylation"/>
    <property type="evidence" value="ECO:0007669"/>
    <property type="project" value="InterPro"/>
</dbReference>
<dbReference type="GO" id="GO:0007005">
    <property type="term" value="P:mitochondrion organization"/>
    <property type="evidence" value="ECO:0007669"/>
    <property type="project" value="InterPro"/>
</dbReference>
<dbReference type="Proteomes" id="UP000318571">
    <property type="component" value="Chromosome 1"/>
</dbReference>
<feature type="active site" description="Tele-phosphohistidine intermediate" evidence="9">
    <location>
        <position position="622"/>
    </location>
</feature>
<evidence type="ECO:0000256" key="1">
    <source>
        <dbReference type="ARBA" id="ARBA00012831"/>
    </source>
</evidence>
<dbReference type="Gene3D" id="3.40.50.1240">
    <property type="entry name" value="Phosphoglycerate mutase-like"/>
    <property type="match status" value="1"/>
</dbReference>
<dbReference type="InterPro" id="IPR036621">
    <property type="entry name" value="Anticodon-bd_dom_sf"/>
</dbReference>
<dbReference type="Gene3D" id="3.40.50.800">
    <property type="entry name" value="Anticodon-binding domain"/>
    <property type="match status" value="1"/>
</dbReference>
<dbReference type="InterPro" id="IPR026120">
    <property type="entry name" value="TMEM11"/>
</dbReference>
<keyword evidence="3" id="KW-0547">Nucleotide-binding</keyword>
<dbReference type="SMART" id="SM00855">
    <property type="entry name" value="PGAM"/>
    <property type="match status" value="1"/>
</dbReference>
<feature type="active site" description="Proton donor/acceptor" evidence="9">
    <location>
        <position position="691"/>
    </location>
</feature>
<sequence>MDKLMGLIDAVMMKYDCQKVQLPTLTSSHLWEKSERLDSMGKELMKVKDRRDREFVLSPTHEEVITRMIGSGPPLPRKELPVKLYQITPKIRDEMRCKFGLIRSREFIMKDLYTFDLSQENAMETYETMNEAYNEFFQLLNVPFVKVVGKSGNMGGDLSHEYQLPSKIGQDNLLICGACHRGKNAEVSTSLSDPTCDQCKGTHLWQQHKGIEVGHTFYLGRRYSQSLGAMVNPGNGKPIPAEMGCYGLGVSRIFAASLEVLQTCPTKLSWPKLIAPFTLVILAPKKGSKEYAHFQDILEFYDDVNSRLLPNDVMLDDRDNLTIGRKLDEAKTIGFPYIVVFGKTFFNADNPDDLSPRDVAIIREVYDNDNCEEIFQMELEKALQVGCRTIVIEPSSLGRNITWWVSLGRVIKKVSLGSGLATFIMGQGFSDWPILTFPLGLTSVFCWGLYYLNWQSDPCSQYQVEIKKKNLSRTSLNTITSLQTIKGPVILIKNPSRTGNFEWLGSASQQLLHILSLLKERTFSQDLAFQKYGPRVERWLYRPRTSPTATMASVLPSNLSFPQDTMCVNDKDDEEDDKSLKDHTEKVQIQPSLSGADPDDPFAVLYDHIVPREGRTIFFSRHGESEYNVQERIGGDPPLTPRGTRFAKALGQYMNTLALDGLKIWTSTLCRTGLTAQYIKGPKMETPLLNELNSGYMDGLTYKEVQKKYPEEYKARDEDKLNYRYPGGESYVDCCHRIAPILAQMEEEEDNLIIVAHQAILRCIFGYLLKRPLEDVPHIKIPQHAIMQVTYDGGENVVDFIRMPIEHIEQGVIEASTA</sequence>
<keyword evidence="6" id="KW-0030">Aminoacyl-tRNA synthetase</keyword>
<dbReference type="GO" id="GO:0016791">
    <property type="term" value="F:phosphatase activity"/>
    <property type="evidence" value="ECO:0007669"/>
    <property type="project" value="UniProtKB-ARBA"/>
</dbReference>
<dbReference type="AlphaFoldDB" id="A0A553NU57"/>
<dbReference type="PROSITE" id="PS50862">
    <property type="entry name" value="AA_TRNA_LIGASE_II"/>
    <property type="match status" value="1"/>
</dbReference>
<evidence type="ECO:0000256" key="8">
    <source>
        <dbReference type="ARBA" id="ARBA00047671"/>
    </source>
</evidence>
<dbReference type="SUPFAM" id="SSF53254">
    <property type="entry name" value="Phosphoglycerate mutase-like"/>
    <property type="match status" value="1"/>
</dbReference>
<evidence type="ECO:0000256" key="9">
    <source>
        <dbReference type="PIRSR" id="PIRSR613078-1"/>
    </source>
</evidence>
<dbReference type="GO" id="GO:0004827">
    <property type="term" value="F:proline-tRNA ligase activity"/>
    <property type="evidence" value="ECO:0007669"/>
    <property type="project" value="UniProtKB-EC"/>
</dbReference>
<name>A0A553NU57_TIGCA</name>
<keyword evidence="4" id="KW-0067">ATP-binding</keyword>
<dbReference type="SUPFAM" id="SSF55681">
    <property type="entry name" value="Class II aaRS and biotin synthetases"/>
    <property type="match status" value="1"/>
</dbReference>
<reference evidence="13 14" key="1">
    <citation type="journal article" date="2018" name="Nat. Ecol. Evol.">
        <title>Genomic signatures of mitonuclear coevolution across populations of Tigriopus californicus.</title>
        <authorList>
            <person name="Barreto F.S."/>
            <person name="Watson E.T."/>
            <person name="Lima T.G."/>
            <person name="Willett C.S."/>
            <person name="Edmands S."/>
            <person name="Li W."/>
            <person name="Burton R.S."/>
        </authorList>
    </citation>
    <scope>NUCLEOTIDE SEQUENCE [LARGE SCALE GENOMIC DNA]</scope>
    <source>
        <strain evidence="13 14">San Diego</strain>
    </source>
</reference>
<keyword evidence="5" id="KW-0648">Protein biosynthesis</keyword>
<feature type="domain" description="Aminoacyl-transfer RNA synthetases class-II family profile" evidence="12">
    <location>
        <begin position="1"/>
        <end position="265"/>
    </location>
</feature>
<dbReference type="Pfam" id="PF14972">
    <property type="entry name" value="Mito_morph_reg"/>
    <property type="match status" value="1"/>
</dbReference>
<evidence type="ECO:0000313" key="14">
    <source>
        <dbReference type="Proteomes" id="UP000318571"/>
    </source>
</evidence>
<evidence type="ECO:0000256" key="7">
    <source>
        <dbReference type="ARBA" id="ARBA00029731"/>
    </source>
</evidence>
<dbReference type="InterPro" id="IPR004154">
    <property type="entry name" value="Anticodon-bd"/>
</dbReference>
<dbReference type="GO" id="GO:0005524">
    <property type="term" value="F:ATP binding"/>
    <property type="evidence" value="ECO:0007669"/>
    <property type="project" value="UniProtKB-KW"/>
</dbReference>
<dbReference type="PANTHER" id="PTHR42753:SF10">
    <property type="entry name" value="PROLINE--TRNA LIGASE, MITOCHONDRIAL-RELATED"/>
    <property type="match status" value="1"/>
</dbReference>
<gene>
    <name evidence="13" type="ORF">TCAL_07473</name>
</gene>
<dbReference type="EMBL" id="VCGU01000010">
    <property type="protein sequence ID" value="TRY68962.1"/>
    <property type="molecule type" value="Genomic_DNA"/>
</dbReference>
<dbReference type="PANTHER" id="PTHR42753">
    <property type="entry name" value="MITOCHONDRIAL RIBOSOME PROTEIN L39/PROLYL-TRNA LIGASE FAMILY MEMBER"/>
    <property type="match status" value="1"/>
</dbReference>
<dbReference type="GO" id="GO:0005743">
    <property type="term" value="C:mitochondrial inner membrane"/>
    <property type="evidence" value="ECO:0007669"/>
    <property type="project" value="InterPro"/>
</dbReference>
<dbReference type="InterPro" id="IPR002314">
    <property type="entry name" value="aa-tRNA-synt_IIb"/>
</dbReference>
<dbReference type="STRING" id="6832.A0A553NU57"/>
<dbReference type="Pfam" id="PF00300">
    <property type="entry name" value="His_Phos_1"/>
    <property type="match status" value="1"/>
</dbReference>
<feature type="binding site" evidence="10">
    <location>
        <position position="671"/>
    </location>
    <ligand>
        <name>substrate</name>
    </ligand>
</feature>
<dbReference type="InterPro" id="IPR045864">
    <property type="entry name" value="aa-tRNA-synth_II/BPL/LPL"/>
</dbReference>
<keyword evidence="2" id="KW-0436">Ligase</keyword>
<evidence type="ECO:0000256" key="5">
    <source>
        <dbReference type="ARBA" id="ARBA00022917"/>
    </source>
</evidence>
<protein>
    <recommendedName>
        <fullName evidence="1">proline--tRNA ligase</fullName>
        <ecNumber evidence="1">6.1.1.15</ecNumber>
    </recommendedName>
    <alternativeName>
        <fullName evidence="7">Prolyl-tRNA synthetase</fullName>
    </alternativeName>
</protein>
<comment type="caution">
    <text evidence="13">The sequence shown here is derived from an EMBL/GenBank/DDBJ whole genome shotgun (WGS) entry which is preliminary data.</text>
</comment>
<feature type="binding site" evidence="10">
    <location>
        <begin position="621"/>
        <end position="628"/>
    </location>
    <ligand>
        <name>substrate</name>
    </ligand>
</feature>
<evidence type="ECO:0000259" key="12">
    <source>
        <dbReference type="PROSITE" id="PS50862"/>
    </source>
</evidence>
<evidence type="ECO:0000313" key="13">
    <source>
        <dbReference type="EMBL" id="TRY68962.1"/>
    </source>
</evidence>
<accession>A0A553NU57</accession>
<keyword evidence="14" id="KW-1185">Reference proteome</keyword>
<dbReference type="Pfam" id="PF00587">
    <property type="entry name" value="tRNA-synt_2b"/>
    <property type="match status" value="1"/>
</dbReference>
<proteinExistence type="predicted"/>
<evidence type="ECO:0000256" key="6">
    <source>
        <dbReference type="ARBA" id="ARBA00023146"/>
    </source>
</evidence>
<comment type="catalytic activity">
    <reaction evidence="8">
        <text>tRNA(Pro) + L-proline + ATP = L-prolyl-tRNA(Pro) + AMP + diphosphate</text>
        <dbReference type="Rhea" id="RHEA:14305"/>
        <dbReference type="Rhea" id="RHEA-COMP:9700"/>
        <dbReference type="Rhea" id="RHEA-COMP:9702"/>
        <dbReference type="ChEBI" id="CHEBI:30616"/>
        <dbReference type="ChEBI" id="CHEBI:33019"/>
        <dbReference type="ChEBI" id="CHEBI:60039"/>
        <dbReference type="ChEBI" id="CHEBI:78442"/>
        <dbReference type="ChEBI" id="CHEBI:78532"/>
        <dbReference type="ChEBI" id="CHEBI:456215"/>
        <dbReference type="EC" id="6.1.1.15"/>
    </reaction>
</comment>
<dbReference type="InterPro" id="IPR013078">
    <property type="entry name" value="His_Pase_superF_clade-1"/>
</dbReference>
<evidence type="ECO:0000256" key="2">
    <source>
        <dbReference type="ARBA" id="ARBA00022598"/>
    </source>
</evidence>
<evidence type="ECO:0000256" key="11">
    <source>
        <dbReference type="SAM" id="MobiDB-lite"/>
    </source>
</evidence>
<evidence type="ECO:0000256" key="4">
    <source>
        <dbReference type="ARBA" id="ARBA00022840"/>
    </source>
</evidence>